<proteinExistence type="predicted"/>
<keyword evidence="2" id="KW-1185">Reference proteome</keyword>
<comment type="caution">
    <text evidence="1">The sequence shown here is derived from an EMBL/GenBank/DDBJ whole genome shotgun (WGS) entry which is preliminary data.</text>
</comment>
<accession>K0RGK0</accession>
<protein>
    <submittedName>
        <fullName evidence="1">Uncharacterized protein</fullName>
    </submittedName>
</protein>
<dbReference type="EMBL" id="AGNL01048352">
    <property type="protein sequence ID" value="EJK45662.1"/>
    <property type="molecule type" value="Genomic_DNA"/>
</dbReference>
<evidence type="ECO:0000313" key="2">
    <source>
        <dbReference type="Proteomes" id="UP000266841"/>
    </source>
</evidence>
<reference evidence="1 2" key="1">
    <citation type="journal article" date="2012" name="Genome Biol.">
        <title>Genome and low-iron response of an oceanic diatom adapted to chronic iron limitation.</title>
        <authorList>
            <person name="Lommer M."/>
            <person name="Specht M."/>
            <person name="Roy A.S."/>
            <person name="Kraemer L."/>
            <person name="Andreson R."/>
            <person name="Gutowska M.A."/>
            <person name="Wolf J."/>
            <person name="Bergner S.V."/>
            <person name="Schilhabel M.B."/>
            <person name="Klostermeier U.C."/>
            <person name="Beiko R.G."/>
            <person name="Rosenstiel P."/>
            <person name="Hippler M."/>
            <person name="Laroche J."/>
        </authorList>
    </citation>
    <scope>NUCLEOTIDE SEQUENCE [LARGE SCALE GENOMIC DNA]</scope>
    <source>
        <strain evidence="1 2">CCMP1005</strain>
    </source>
</reference>
<dbReference type="Proteomes" id="UP000266841">
    <property type="component" value="Unassembled WGS sequence"/>
</dbReference>
<evidence type="ECO:0000313" key="1">
    <source>
        <dbReference type="EMBL" id="EJK45662.1"/>
    </source>
</evidence>
<dbReference type="SUPFAM" id="SSF50156">
    <property type="entry name" value="PDZ domain-like"/>
    <property type="match status" value="1"/>
</dbReference>
<gene>
    <name evidence="1" type="ORF">THAOC_35716</name>
</gene>
<feature type="non-terminal residue" evidence="1">
    <location>
        <position position="352"/>
    </location>
</feature>
<dbReference type="InterPro" id="IPR036034">
    <property type="entry name" value="PDZ_sf"/>
</dbReference>
<dbReference type="AlphaFoldDB" id="K0RGK0"/>
<organism evidence="1 2">
    <name type="scientific">Thalassiosira oceanica</name>
    <name type="common">Marine diatom</name>
    <dbReference type="NCBI Taxonomy" id="159749"/>
    <lineage>
        <taxon>Eukaryota</taxon>
        <taxon>Sar</taxon>
        <taxon>Stramenopiles</taxon>
        <taxon>Ochrophyta</taxon>
        <taxon>Bacillariophyta</taxon>
        <taxon>Coscinodiscophyceae</taxon>
        <taxon>Thalassiosirophycidae</taxon>
        <taxon>Thalassiosirales</taxon>
        <taxon>Thalassiosiraceae</taxon>
        <taxon>Thalassiosira</taxon>
    </lineage>
</organism>
<name>K0RGK0_THAOC</name>
<sequence>MKRLGEHEARRVSTLFDHRTLVTQRASLLPQVLKNLGSGSSDRLQLNLVRPEQPEDSDDAPAQAEPRDAYVFGDAPGERDDTTQQFEVRFDNGEANTVLWHHINLMRGFLHGEKHFHVGEIEEDSPWYGLLMPGDCLAGINGTSVLPFISGEELRGTHSQDGSQFLSDDSFLDYGKRVDLQRLLGIGALRDSLLTGHVEGTMGQVVSKSTNQRDILVAYKKHGENEEITWGAFVYAERLVRRYWGAHPDEEGGEGDEQPRAFIADRESILGSFDSSPDQTLEELEPLIMEDGKFARLSLQLFIELLKIRMFGNAHDKERVLRDHPFDKQQYSEEEMANIEHRASLLRQAIET</sequence>